<accession>A0A1I7UGD8</accession>
<evidence type="ECO:0000313" key="1">
    <source>
        <dbReference type="Proteomes" id="UP000095282"/>
    </source>
</evidence>
<dbReference type="Proteomes" id="UP000095282">
    <property type="component" value="Unplaced"/>
</dbReference>
<name>A0A1I7UGD8_9PELO</name>
<evidence type="ECO:0000313" key="2">
    <source>
        <dbReference type="WBParaSite" id="Csp11.Scaffold629.g9057.t2"/>
    </source>
</evidence>
<protein>
    <submittedName>
        <fullName evidence="2">DUF4033 domain-containing protein</fullName>
    </submittedName>
</protein>
<proteinExistence type="predicted"/>
<dbReference type="WBParaSite" id="Csp11.Scaffold629.g9057.t2">
    <property type="protein sequence ID" value="Csp11.Scaffold629.g9057.t2"/>
    <property type="gene ID" value="Csp11.Scaffold629.g9057"/>
</dbReference>
<sequence length="67" mass="7633">MMSNCNQGCDKMAHHEHGAKEFVDINKTVNKEQPKQEDGIHKQRIDVEAIFNKDTSGTQCLKKSECQ</sequence>
<dbReference type="AlphaFoldDB" id="A0A1I7UGD8"/>
<reference evidence="2" key="1">
    <citation type="submission" date="2016-11" db="UniProtKB">
        <authorList>
            <consortium name="WormBaseParasite"/>
        </authorList>
    </citation>
    <scope>IDENTIFICATION</scope>
</reference>
<organism evidence="1 2">
    <name type="scientific">Caenorhabditis tropicalis</name>
    <dbReference type="NCBI Taxonomy" id="1561998"/>
    <lineage>
        <taxon>Eukaryota</taxon>
        <taxon>Metazoa</taxon>
        <taxon>Ecdysozoa</taxon>
        <taxon>Nematoda</taxon>
        <taxon>Chromadorea</taxon>
        <taxon>Rhabditida</taxon>
        <taxon>Rhabditina</taxon>
        <taxon>Rhabditomorpha</taxon>
        <taxon>Rhabditoidea</taxon>
        <taxon>Rhabditidae</taxon>
        <taxon>Peloderinae</taxon>
        <taxon>Caenorhabditis</taxon>
    </lineage>
</organism>
<keyword evidence="1" id="KW-1185">Reference proteome</keyword>